<dbReference type="InterPro" id="IPR037099">
    <property type="entry name" value="Fum_R/Succ_DH_flav-like_C_sf"/>
</dbReference>
<comment type="cofactor">
    <cofactor evidence="1">
        <name>FAD</name>
        <dbReference type="ChEBI" id="CHEBI:57692"/>
    </cofactor>
</comment>
<dbReference type="SUPFAM" id="SSF51905">
    <property type="entry name" value="FAD/NAD(P)-binding domain"/>
    <property type="match status" value="1"/>
</dbReference>
<name>A0ABY5Y0F5_9BACT</name>
<feature type="domain" description="Fumarate reductase/succinate dehydrogenase flavoprotein-like C-terminal" evidence="5">
    <location>
        <begin position="441"/>
        <end position="524"/>
    </location>
</feature>
<evidence type="ECO:0000313" key="6">
    <source>
        <dbReference type="EMBL" id="UWX05473.1"/>
    </source>
</evidence>
<evidence type="ECO:0000259" key="5">
    <source>
        <dbReference type="Pfam" id="PF02910"/>
    </source>
</evidence>
<dbReference type="InterPro" id="IPR015939">
    <property type="entry name" value="Fum_Rdtase/Succ_DH_flav-like_C"/>
</dbReference>
<accession>A0ABY5Y0F5</accession>
<dbReference type="Gene3D" id="3.90.700.10">
    <property type="entry name" value="Succinate dehydrogenase/fumarate reductase flavoprotein, catalytic domain"/>
    <property type="match status" value="1"/>
</dbReference>
<evidence type="ECO:0000256" key="2">
    <source>
        <dbReference type="ARBA" id="ARBA00022630"/>
    </source>
</evidence>
<evidence type="ECO:0000313" key="7">
    <source>
        <dbReference type="Proteomes" id="UP001058120"/>
    </source>
</evidence>
<keyword evidence="7" id="KW-1185">Reference proteome</keyword>
<dbReference type="PROSITE" id="PS51257">
    <property type="entry name" value="PROKAR_LIPOPROTEIN"/>
    <property type="match status" value="1"/>
</dbReference>
<dbReference type="RefSeq" id="WP_334315053.1">
    <property type="nucleotide sequence ID" value="NZ_CP065938.1"/>
</dbReference>
<dbReference type="InterPro" id="IPR003953">
    <property type="entry name" value="FAD-dep_OxRdtase_2_FAD-bd"/>
</dbReference>
<evidence type="ECO:0000256" key="1">
    <source>
        <dbReference type="ARBA" id="ARBA00001974"/>
    </source>
</evidence>
<dbReference type="InterPro" id="IPR030664">
    <property type="entry name" value="SdhA/FrdA/AprA"/>
</dbReference>
<dbReference type="Proteomes" id="UP001058120">
    <property type="component" value="Chromosome"/>
</dbReference>
<dbReference type="PANTHER" id="PTHR11632:SF73">
    <property type="entry name" value="BLR3196 PROTEIN"/>
    <property type="match status" value="1"/>
</dbReference>
<organism evidence="6 7">
    <name type="scientific">Taurinivorans muris</name>
    <dbReference type="NCBI Taxonomy" id="2787751"/>
    <lineage>
        <taxon>Bacteria</taxon>
        <taxon>Pseudomonadati</taxon>
        <taxon>Thermodesulfobacteriota</taxon>
        <taxon>Desulfovibrionia</taxon>
        <taxon>Desulfovibrionales</taxon>
        <taxon>Desulfovibrionaceae</taxon>
        <taxon>Taurinivorans</taxon>
    </lineage>
</organism>
<dbReference type="SUPFAM" id="SSF56425">
    <property type="entry name" value="Succinate dehydrogenase/fumarate reductase flavoprotein, catalytic domain"/>
    <property type="match status" value="1"/>
</dbReference>
<sequence>MSFTTKSYETDVLILGSGISGCGAAIAAKKEGVDVLLVDKGVLESSGNIGGGNDHFMAVLNEAEHDTFEDMRKYYVTPTSGITDTIAYNFYKAMRPCLEVLEESGIELLRNPDGTYVRSAGFGQPGPWWIHINKGYTVKSKIAKYIKNLGIRVVNNFFVTKLLKDGDRIAGCVGFDVLKGDFVTVRCKTAVIAFGLSAQRVSTNSTRKPFNCWYSPYVTGSQIILPLEAGAAVLNLDIADKGTLLPKGYGAPGMNGINNMGGHELNAKGERFMGKYDPNWENCRRRDQIMGTFQEALEGSGPPFYMDMRHFSEEDARHLQYDLMPGDKETYLDYCRARNIDFTKEPLEVEIGERMIGGIIKCDDEQETPIKNLYAASLLATFSCCMGIGWTAGEHAAKRAKTVDMPNLQEKDFEKMHDEIFTHFKETKSENAITYTEFEDAIRQVMDYYVGFNRTEKGMLQALKSMQTIEEYIPRLEAATLRELMRIRESLELFKLVRIYIQACLQRKESGRAMYNRTDYPNFDPAYNKCLITSLDESGVPHFDWTK</sequence>
<proteinExistence type="predicted"/>
<keyword evidence="3" id="KW-0560">Oxidoreductase</keyword>
<dbReference type="Pfam" id="PF00890">
    <property type="entry name" value="FAD_binding_2"/>
    <property type="match status" value="1"/>
</dbReference>
<dbReference type="InterPro" id="IPR036188">
    <property type="entry name" value="FAD/NAD-bd_sf"/>
</dbReference>
<dbReference type="PANTHER" id="PTHR11632">
    <property type="entry name" value="SUCCINATE DEHYDROGENASE 2 FLAVOPROTEIN SUBUNIT"/>
    <property type="match status" value="1"/>
</dbReference>
<protein>
    <submittedName>
        <fullName evidence="6">FAD-binding protein</fullName>
    </submittedName>
</protein>
<evidence type="ECO:0000259" key="4">
    <source>
        <dbReference type="Pfam" id="PF00890"/>
    </source>
</evidence>
<reference evidence="6" key="1">
    <citation type="submission" date="2020-12" db="EMBL/GenBank/DDBJ databases">
        <title>Taurinivorans muris gen. nov., sp. nov., fundamental and realized metabolic niche of a ubiquitous sulfidogenic bacterium in the murine intestine.</title>
        <authorList>
            <person name="Ye H."/>
            <person name="Hanson B.T."/>
            <person name="Loy A."/>
        </authorList>
    </citation>
    <scope>NUCLEOTIDE SEQUENCE</scope>
    <source>
        <strain evidence="6">LT0009</strain>
    </source>
</reference>
<dbReference type="Gene3D" id="3.50.50.60">
    <property type="entry name" value="FAD/NAD(P)-binding domain"/>
    <property type="match status" value="1"/>
</dbReference>
<dbReference type="EMBL" id="CP065938">
    <property type="protein sequence ID" value="UWX05473.1"/>
    <property type="molecule type" value="Genomic_DNA"/>
</dbReference>
<dbReference type="Gene3D" id="1.20.58.100">
    <property type="entry name" value="Fumarate reductase/succinate dehydrogenase flavoprotein-like, C-terminal domain"/>
    <property type="match status" value="1"/>
</dbReference>
<dbReference type="PIRSF" id="PIRSF000171">
    <property type="entry name" value="SDHA_APRA_LASPO"/>
    <property type="match status" value="1"/>
</dbReference>
<gene>
    <name evidence="6" type="ORF">JBF11_08485</name>
</gene>
<feature type="domain" description="FAD-dependent oxidoreductase 2 FAD-binding" evidence="4">
    <location>
        <begin position="11"/>
        <end position="376"/>
    </location>
</feature>
<dbReference type="InterPro" id="IPR027477">
    <property type="entry name" value="Succ_DH/fumarate_Rdtase_cat_sf"/>
</dbReference>
<dbReference type="Pfam" id="PF02910">
    <property type="entry name" value="Succ_DH_flav_C"/>
    <property type="match status" value="1"/>
</dbReference>
<evidence type="ECO:0000256" key="3">
    <source>
        <dbReference type="ARBA" id="ARBA00023002"/>
    </source>
</evidence>
<dbReference type="SUPFAM" id="SSF46977">
    <property type="entry name" value="Succinate dehydrogenase/fumarate reductase flavoprotein C-terminal domain"/>
    <property type="match status" value="1"/>
</dbReference>
<keyword evidence="2" id="KW-0285">Flavoprotein</keyword>